<protein>
    <recommendedName>
        <fullName evidence="3">Lipoprotein</fullName>
    </recommendedName>
</protein>
<name>A0A1G1TIZ7_9BACT</name>
<dbReference type="Proteomes" id="UP000177506">
    <property type="component" value="Unassembled WGS sequence"/>
</dbReference>
<organism evidence="1 2">
    <name type="scientific">Hymenobacter coccineus</name>
    <dbReference type="NCBI Taxonomy" id="1908235"/>
    <lineage>
        <taxon>Bacteria</taxon>
        <taxon>Pseudomonadati</taxon>
        <taxon>Bacteroidota</taxon>
        <taxon>Cytophagia</taxon>
        <taxon>Cytophagales</taxon>
        <taxon>Hymenobacteraceae</taxon>
        <taxon>Hymenobacter</taxon>
    </lineage>
</organism>
<evidence type="ECO:0000313" key="1">
    <source>
        <dbReference type="EMBL" id="OGX90840.1"/>
    </source>
</evidence>
<sequence length="135" mass="14235">MRLSLPLAALTLCALTSCKHDADAPQCYAGTVLGSSCYDGVIINVDAQYPIGQPADYGFAPGDSTRLTYQNVIGALNSSELAQLSKPGQRIYFTCTGDVQGFSNFSFCNHMGIALLKHHVVLTSFSATPCGPATP</sequence>
<keyword evidence="2" id="KW-1185">Reference proteome</keyword>
<reference evidence="1 2" key="1">
    <citation type="submission" date="2016-08" db="EMBL/GenBank/DDBJ databases">
        <title>Hymenobacter coccineus sp. nov., Hymenobacter lapidarius sp. nov. and Hymenobacter glacialis sp. nov., isolated from Antarctic soil.</title>
        <authorList>
            <person name="Sedlacek I."/>
            <person name="Kralova S."/>
            <person name="Kyrova K."/>
            <person name="Maslanova I."/>
            <person name="Stankova E."/>
            <person name="Vrbovska V."/>
            <person name="Nemec M."/>
            <person name="Bartak M."/>
            <person name="Svec P."/>
            <person name="Busse H.-J."/>
            <person name="Pantucek R."/>
        </authorList>
    </citation>
    <scope>NUCLEOTIDE SEQUENCE [LARGE SCALE GENOMIC DNA]</scope>
    <source>
        <strain evidence="1 2">CCM 8649</strain>
    </source>
</reference>
<dbReference type="AlphaFoldDB" id="A0A1G1TIZ7"/>
<evidence type="ECO:0008006" key="3">
    <source>
        <dbReference type="Google" id="ProtNLM"/>
    </source>
</evidence>
<comment type="caution">
    <text evidence="1">The sequence shown here is derived from an EMBL/GenBank/DDBJ whole genome shotgun (WGS) entry which is preliminary data.</text>
</comment>
<dbReference type="OrthoDB" id="886935at2"/>
<dbReference type="RefSeq" id="WP_070742644.1">
    <property type="nucleotide sequence ID" value="NZ_MDZA01000111.1"/>
</dbReference>
<accession>A0A1G1TIZ7</accession>
<dbReference type="EMBL" id="MDZA01000111">
    <property type="protein sequence ID" value="OGX90840.1"/>
    <property type="molecule type" value="Genomic_DNA"/>
</dbReference>
<dbReference type="PROSITE" id="PS51257">
    <property type="entry name" value="PROKAR_LIPOPROTEIN"/>
    <property type="match status" value="1"/>
</dbReference>
<evidence type="ECO:0000313" key="2">
    <source>
        <dbReference type="Proteomes" id="UP000177506"/>
    </source>
</evidence>
<gene>
    <name evidence="1" type="ORF">BEN49_00695</name>
</gene>
<proteinExistence type="predicted"/>